<name>A0A0C2XLV8_HEBCY</name>
<reference evidence="3" key="2">
    <citation type="submission" date="2015-01" db="EMBL/GenBank/DDBJ databases">
        <title>Evolutionary Origins and Diversification of the Mycorrhizal Mutualists.</title>
        <authorList>
            <consortium name="DOE Joint Genome Institute"/>
            <consortium name="Mycorrhizal Genomics Consortium"/>
            <person name="Kohler A."/>
            <person name="Kuo A."/>
            <person name="Nagy L.G."/>
            <person name="Floudas D."/>
            <person name="Copeland A."/>
            <person name="Barry K.W."/>
            <person name="Cichocki N."/>
            <person name="Veneault-Fourrey C."/>
            <person name="LaButti K."/>
            <person name="Lindquist E.A."/>
            <person name="Lipzen A."/>
            <person name="Lundell T."/>
            <person name="Morin E."/>
            <person name="Murat C."/>
            <person name="Riley R."/>
            <person name="Ohm R."/>
            <person name="Sun H."/>
            <person name="Tunlid A."/>
            <person name="Henrissat B."/>
            <person name="Grigoriev I.V."/>
            <person name="Hibbett D.S."/>
            <person name="Martin F."/>
        </authorList>
    </citation>
    <scope>NUCLEOTIDE SEQUENCE [LARGE SCALE GENOMIC DNA]</scope>
    <source>
        <strain evidence="3">h7</strain>
    </source>
</reference>
<dbReference type="InterPro" id="IPR029058">
    <property type="entry name" value="AB_hydrolase_fold"/>
</dbReference>
<evidence type="ECO:0000313" key="3">
    <source>
        <dbReference type="Proteomes" id="UP000053424"/>
    </source>
</evidence>
<sequence length="360" mass="39325">MVATSPFQCLTLTLLILPPLLLTTYFMAVFPSPPAPVSIHPSLASLPPTSKSWSIYPEDFYPGGGYATFPNGRVRYWLVGPEKGKRARQRDRDELHVVLIHGLSIPAIVWKDVAPSLAARGYRVLLYDLYGRGYSDAPLMTYDTNLYTNQLALLMQYLKWEKANIVGVSMGGGIAAAFTAQFPHLTDEGVGLLACAGLMESDDISRTAKFMSSPLVQSLASSRPVQTYLRHLTNQTVARNTLDDKPNVILEIVRLQSAHLPGYNNALSSSLRDGPIRGQTSAFQSSAFEGKRVLILHGTKDVTVRPKYASLIDSTVTSKAHKKVIFINGAGHDLSVSHSKEVTDALVNLLSGSNWKTIPS</sequence>
<dbReference type="Proteomes" id="UP000053424">
    <property type="component" value="Unassembled WGS sequence"/>
</dbReference>
<dbReference type="InterPro" id="IPR000073">
    <property type="entry name" value="AB_hydrolase_1"/>
</dbReference>
<proteinExistence type="predicted"/>
<dbReference type="SUPFAM" id="SSF53474">
    <property type="entry name" value="alpha/beta-Hydrolases"/>
    <property type="match status" value="1"/>
</dbReference>
<dbReference type="PRINTS" id="PR00111">
    <property type="entry name" value="ABHYDROLASE"/>
</dbReference>
<keyword evidence="3" id="KW-1185">Reference proteome</keyword>
<protein>
    <recommendedName>
        <fullName evidence="1">AB hydrolase-1 domain-containing protein</fullName>
    </recommendedName>
</protein>
<accession>A0A0C2XLV8</accession>
<dbReference type="STRING" id="686832.A0A0C2XLV8"/>
<evidence type="ECO:0000313" key="2">
    <source>
        <dbReference type="EMBL" id="KIM38718.1"/>
    </source>
</evidence>
<reference evidence="2 3" key="1">
    <citation type="submission" date="2014-04" db="EMBL/GenBank/DDBJ databases">
        <authorList>
            <consortium name="DOE Joint Genome Institute"/>
            <person name="Kuo A."/>
            <person name="Gay G."/>
            <person name="Dore J."/>
            <person name="Kohler A."/>
            <person name="Nagy L.G."/>
            <person name="Floudas D."/>
            <person name="Copeland A."/>
            <person name="Barry K.W."/>
            <person name="Cichocki N."/>
            <person name="Veneault-Fourrey C."/>
            <person name="LaButti K."/>
            <person name="Lindquist E.A."/>
            <person name="Lipzen A."/>
            <person name="Lundell T."/>
            <person name="Morin E."/>
            <person name="Murat C."/>
            <person name="Sun H."/>
            <person name="Tunlid A."/>
            <person name="Henrissat B."/>
            <person name="Grigoriev I.V."/>
            <person name="Hibbett D.S."/>
            <person name="Martin F."/>
            <person name="Nordberg H.P."/>
            <person name="Cantor M.N."/>
            <person name="Hua S.X."/>
        </authorList>
    </citation>
    <scope>NUCLEOTIDE SEQUENCE [LARGE SCALE GENOMIC DNA]</scope>
    <source>
        <strain evidence="3">h7</strain>
    </source>
</reference>
<dbReference type="PANTHER" id="PTHR43433">
    <property type="entry name" value="HYDROLASE, ALPHA/BETA FOLD FAMILY PROTEIN"/>
    <property type="match status" value="1"/>
</dbReference>
<dbReference type="HOGENOM" id="CLU_020336_11_0_1"/>
<feature type="domain" description="AB hydrolase-1" evidence="1">
    <location>
        <begin position="96"/>
        <end position="336"/>
    </location>
</feature>
<organism evidence="2 3">
    <name type="scientific">Hebeloma cylindrosporum</name>
    <dbReference type="NCBI Taxonomy" id="76867"/>
    <lineage>
        <taxon>Eukaryota</taxon>
        <taxon>Fungi</taxon>
        <taxon>Dikarya</taxon>
        <taxon>Basidiomycota</taxon>
        <taxon>Agaricomycotina</taxon>
        <taxon>Agaricomycetes</taxon>
        <taxon>Agaricomycetidae</taxon>
        <taxon>Agaricales</taxon>
        <taxon>Agaricineae</taxon>
        <taxon>Hymenogastraceae</taxon>
        <taxon>Hebeloma</taxon>
    </lineage>
</organism>
<dbReference type="Pfam" id="PF00561">
    <property type="entry name" value="Abhydrolase_1"/>
    <property type="match status" value="1"/>
</dbReference>
<dbReference type="AlphaFoldDB" id="A0A0C2XLV8"/>
<dbReference type="EMBL" id="KN831789">
    <property type="protein sequence ID" value="KIM38718.1"/>
    <property type="molecule type" value="Genomic_DNA"/>
</dbReference>
<gene>
    <name evidence="2" type="ORF">M413DRAFT_75699</name>
</gene>
<evidence type="ECO:0000259" key="1">
    <source>
        <dbReference type="Pfam" id="PF00561"/>
    </source>
</evidence>
<dbReference type="InterPro" id="IPR050471">
    <property type="entry name" value="AB_hydrolase"/>
</dbReference>
<dbReference type="Gene3D" id="3.40.50.1820">
    <property type="entry name" value="alpha/beta hydrolase"/>
    <property type="match status" value="1"/>
</dbReference>
<dbReference type="PANTHER" id="PTHR43433:SF1">
    <property type="entry name" value="BLL5160 PROTEIN"/>
    <property type="match status" value="1"/>
</dbReference>
<dbReference type="OrthoDB" id="408373at2759"/>